<dbReference type="AlphaFoldDB" id="A0A0W8I4H7"/>
<feature type="region of interest" description="Disordered" evidence="1">
    <location>
        <begin position="99"/>
        <end position="119"/>
    </location>
</feature>
<name>A0A0W8I4H7_KOCRO</name>
<comment type="caution">
    <text evidence="2">The sequence shown here is derived from an EMBL/GenBank/DDBJ whole genome shotgun (WGS) entry which is preliminary data.</text>
</comment>
<dbReference type="Proteomes" id="UP000053512">
    <property type="component" value="Unassembled WGS sequence"/>
</dbReference>
<evidence type="ECO:0000256" key="1">
    <source>
        <dbReference type="SAM" id="MobiDB-lite"/>
    </source>
</evidence>
<reference evidence="3" key="1">
    <citation type="submission" date="2015-12" db="EMBL/GenBank/DDBJ databases">
        <authorList>
            <person name="Nair G.R."/>
            <person name="Kaur G."/>
            <person name="Mayilraj S."/>
        </authorList>
    </citation>
    <scope>NUCLEOTIDE SEQUENCE [LARGE SCALE GENOMIC DNA]</scope>
    <source>
        <strain evidence="3">CD08_4</strain>
    </source>
</reference>
<dbReference type="EMBL" id="LQBK01000038">
    <property type="protein sequence ID" value="KUG52948.1"/>
    <property type="molecule type" value="Genomic_DNA"/>
</dbReference>
<organism evidence="2 3">
    <name type="scientific">Kocuria rosea subsp. polaris</name>
    <dbReference type="NCBI Taxonomy" id="136273"/>
    <lineage>
        <taxon>Bacteria</taxon>
        <taxon>Bacillati</taxon>
        <taxon>Actinomycetota</taxon>
        <taxon>Actinomycetes</taxon>
        <taxon>Micrococcales</taxon>
        <taxon>Micrococcaceae</taxon>
        <taxon>Kocuria</taxon>
    </lineage>
</organism>
<evidence type="ECO:0000313" key="3">
    <source>
        <dbReference type="Proteomes" id="UP000053512"/>
    </source>
</evidence>
<protein>
    <submittedName>
        <fullName evidence="2">Uncharacterized protein</fullName>
    </submittedName>
</protein>
<dbReference type="RefSeq" id="WP_058874978.1">
    <property type="nucleotide sequence ID" value="NZ_LQBK01000038.1"/>
</dbReference>
<accession>A0A0W8I4H7</accession>
<evidence type="ECO:0000313" key="2">
    <source>
        <dbReference type="EMBL" id="KUG52948.1"/>
    </source>
</evidence>
<gene>
    <name evidence="2" type="ORF">AVL61_12040</name>
</gene>
<sequence length="119" mass="12930">MSEHQSGTEDVVAARLMADPELDGPVGVPLAVLDEHLERFTADRPFLTTEDALRAVLRDSGVRAKLTPAHLSIVGWSEDGWQLMEIHPNCLSRSRRIRATAPPGTGRTIASICGRSSET</sequence>
<proteinExistence type="predicted"/>